<evidence type="ECO:0000313" key="9">
    <source>
        <dbReference type="Proteomes" id="UP000310189"/>
    </source>
</evidence>
<dbReference type="GO" id="GO:0005795">
    <property type="term" value="C:Golgi stack"/>
    <property type="evidence" value="ECO:0007669"/>
    <property type="project" value="TreeGrafter"/>
</dbReference>
<dbReference type="GO" id="GO:0048280">
    <property type="term" value="P:vesicle fusion with Golgi apparatus"/>
    <property type="evidence" value="ECO:0007669"/>
    <property type="project" value="InterPro"/>
</dbReference>
<dbReference type="GO" id="GO:0006888">
    <property type="term" value="P:endoplasmic reticulum to Golgi vesicle-mediated transport"/>
    <property type="evidence" value="ECO:0007669"/>
    <property type="project" value="TreeGrafter"/>
</dbReference>
<dbReference type="PANTHER" id="PTHR10013:SF0">
    <property type="entry name" value="GENERAL VESICULAR TRANSPORT FACTOR P115"/>
    <property type="match status" value="1"/>
</dbReference>
<feature type="region of interest" description="Disordered" evidence="4">
    <location>
        <begin position="904"/>
        <end position="943"/>
    </location>
</feature>
<dbReference type="GO" id="GO:0012507">
    <property type="term" value="C:ER to Golgi transport vesicle membrane"/>
    <property type="evidence" value="ECO:0007669"/>
    <property type="project" value="TreeGrafter"/>
</dbReference>
<feature type="domain" description="Uso1/p115-like vesicle tethering protein C-terminal" evidence="7">
    <location>
        <begin position="884"/>
        <end position="982"/>
    </location>
</feature>
<sequence>MHFKLQLLLVAMQEHLAASSISTMSLFGLVDKFNNALVNSNLSEINVNGVIGTVKDNLSQGVDIKSQLLTVKSLNKDYNVQIIRELLGLLLGLLDTVTEGHLLELLLDTLLNVFESNNKATKLLLVEGRFNKLLDILVSKQSTYSKLYTIQIINMLLISYKTLTINQLMANNGLSHLIQLLDYSNFIRSETLIILLYITDYNSELQKIAAFEGIFDKLFKIILSEGSIDGGILVQDCLHCIQNLLRYNSSNISFFREMGFVKNLTHTLLYSPDNLDSFSLQYWSEQKVVNAAIVIDIVRIIAGLGNRQGNLAILQSGLTQCLIDLSLSSNAPITLKAQTLTALTAIFSTSPQNQHLFTQSQTQPILNSDAYAAGYLKLPPRPATVSLIDVALNGEAGDENRMVDDVDSLKGHDLMLQVAALTAFESLITSNDTLKLEIIASMSHAHHTVNYDGSVTHTAGSLLLEALSTLPTPDAGDVDFDEQRVFFASLIIAHILRYSEDAKAMARNVPFNATDDVDEEDEGESLSLLHGVFGNLIVCARERAAADAREREKEFSMSRGEPEEGGDRVNEKEKEGDNEEELGSDTLARRSPVDWTRLTTSYLILLSVWVWDSPATVSDILRESSNLQLLIQPIKHSGVDALVQGLCAFTLGAIYKYNSGSADVSKADLHSLVHVQVGVDNVIQSLARFRADRRFSKVSSPDDALLLAENPQEEGWWFDWHYVEFFKASFMAVQRSVVREEVEENEEVAQVDGVDKANAAVAAPVATTPAESDTHRIVQEKEAQIENLKQRIEELKVQVANHEMESEKTNAELAETKSKLQALWERGSPESAGLRNDLAESTQREEALRAEVERLTKESQEHAAKEAEHTAAAAALSAKSDALEHQLQRTQAVEEELSALKKQHEELTQKHTQDTTNATTLQQENDTLKKEQAAMRDQLAAQEDTQKEYEDLLILLEDISAKRTADKARLKGAGLEVSDDEE</sequence>
<evidence type="ECO:0000256" key="3">
    <source>
        <dbReference type="ARBA" id="ARBA00023054"/>
    </source>
</evidence>
<dbReference type="EMBL" id="SPNW01000004">
    <property type="protein sequence ID" value="TIA92958.1"/>
    <property type="molecule type" value="Genomic_DNA"/>
</dbReference>
<keyword evidence="2" id="KW-0333">Golgi apparatus</keyword>
<evidence type="ECO:0000256" key="2">
    <source>
        <dbReference type="ARBA" id="ARBA00023034"/>
    </source>
</evidence>
<dbReference type="InterPro" id="IPR016024">
    <property type="entry name" value="ARM-type_fold"/>
</dbReference>
<name>A0A4T0FW70_9BASI</name>
<feature type="compositionally biased region" description="Basic and acidic residues" evidence="4">
    <location>
        <begin position="550"/>
        <end position="575"/>
    </location>
</feature>
<dbReference type="InterPro" id="IPR006953">
    <property type="entry name" value="Vesicle_Uso1_P115_head"/>
</dbReference>
<comment type="caution">
    <text evidence="8">The sequence shown here is derived from an EMBL/GenBank/DDBJ whole genome shotgun (WGS) entry which is preliminary data.</text>
</comment>
<dbReference type="InterPro" id="IPR006955">
    <property type="entry name" value="Uso1_p115_C"/>
</dbReference>
<dbReference type="Pfam" id="PF04869">
    <property type="entry name" value="Uso1_p115_head"/>
    <property type="match status" value="1"/>
</dbReference>
<proteinExistence type="predicted"/>
<dbReference type="GO" id="GO:0005783">
    <property type="term" value="C:endoplasmic reticulum"/>
    <property type="evidence" value="ECO:0007669"/>
    <property type="project" value="TreeGrafter"/>
</dbReference>
<feature type="compositionally biased region" description="Low complexity" evidence="4">
    <location>
        <begin position="870"/>
        <end position="880"/>
    </location>
</feature>
<keyword evidence="3" id="KW-0175">Coiled coil</keyword>
<comment type="subcellular location">
    <subcellularLocation>
        <location evidence="1">Golgi apparatus</location>
    </subcellularLocation>
</comment>
<feature type="signal peptide" evidence="5">
    <location>
        <begin position="1"/>
        <end position="19"/>
    </location>
</feature>
<accession>A0A4T0FW70</accession>
<dbReference type="SUPFAM" id="SSF48371">
    <property type="entry name" value="ARM repeat"/>
    <property type="match status" value="1"/>
</dbReference>
<feature type="chain" id="PRO_5020420406" description="Vesicle tethering protein Uso1/P115-like head domain-containing protein" evidence="5">
    <location>
        <begin position="20"/>
        <end position="982"/>
    </location>
</feature>
<feature type="region of interest" description="Disordered" evidence="4">
    <location>
        <begin position="852"/>
        <end position="889"/>
    </location>
</feature>
<evidence type="ECO:0000256" key="5">
    <source>
        <dbReference type="SAM" id="SignalP"/>
    </source>
</evidence>
<dbReference type="InterPro" id="IPR024095">
    <property type="entry name" value="Vesicle_P115"/>
</dbReference>
<evidence type="ECO:0000256" key="4">
    <source>
        <dbReference type="SAM" id="MobiDB-lite"/>
    </source>
</evidence>
<dbReference type="Gene3D" id="1.25.10.10">
    <property type="entry name" value="Leucine-rich Repeat Variant"/>
    <property type="match status" value="1"/>
</dbReference>
<protein>
    <recommendedName>
        <fullName evidence="10">Vesicle tethering protein Uso1/P115-like head domain-containing protein</fullName>
    </recommendedName>
</protein>
<dbReference type="Pfam" id="PF04871">
    <property type="entry name" value="Uso1_p115_C"/>
    <property type="match status" value="1"/>
</dbReference>
<dbReference type="PANTHER" id="PTHR10013">
    <property type="entry name" value="GENERAL VESICULAR TRANSPORT FACTOR P115"/>
    <property type="match status" value="1"/>
</dbReference>
<evidence type="ECO:0000259" key="6">
    <source>
        <dbReference type="Pfam" id="PF04869"/>
    </source>
</evidence>
<organism evidence="8 9">
    <name type="scientific">Wallemia hederae</name>
    <dbReference type="NCBI Taxonomy" id="1540922"/>
    <lineage>
        <taxon>Eukaryota</taxon>
        <taxon>Fungi</taxon>
        <taxon>Dikarya</taxon>
        <taxon>Basidiomycota</taxon>
        <taxon>Wallemiomycotina</taxon>
        <taxon>Wallemiomycetes</taxon>
        <taxon>Wallemiales</taxon>
        <taxon>Wallemiaceae</taxon>
        <taxon>Wallemia</taxon>
    </lineage>
</organism>
<feature type="compositionally biased region" description="Basic and acidic residues" evidence="4">
    <location>
        <begin position="852"/>
        <end position="869"/>
    </location>
</feature>
<evidence type="ECO:0000256" key="1">
    <source>
        <dbReference type="ARBA" id="ARBA00004555"/>
    </source>
</evidence>
<keyword evidence="9" id="KW-1185">Reference proteome</keyword>
<dbReference type="GO" id="GO:0006886">
    <property type="term" value="P:intracellular protein transport"/>
    <property type="evidence" value="ECO:0007669"/>
    <property type="project" value="InterPro"/>
</dbReference>
<keyword evidence="5" id="KW-0732">Signal</keyword>
<evidence type="ECO:0000313" key="8">
    <source>
        <dbReference type="EMBL" id="TIA92958.1"/>
    </source>
</evidence>
<feature type="domain" description="Vesicle tethering protein Uso1/P115-like head" evidence="6">
    <location>
        <begin position="352"/>
        <end position="737"/>
    </location>
</feature>
<evidence type="ECO:0008006" key="10">
    <source>
        <dbReference type="Google" id="ProtNLM"/>
    </source>
</evidence>
<dbReference type="OrthoDB" id="198977at2759"/>
<feature type="region of interest" description="Disordered" evidence="4">
    <location>
        <begin position="550"/>
        <end position="585"/>
    </location>
</feature>
<dbReference type="Proteomes" id="UP000310189">
    <property type="component" value="Unassembled WGS sequence"/>
</dbReference>
<gene>
    <name evidence="8" type="ORF">E3P99_00403</name>
</gene>
<feature type="compositionally biased region" description="Polar residues" evidence="4">
    <location>
        <begin position="914"/>
        <end position="925"/>
    </location>
</feature>
<dbReference type="InterPro" id="IPR011989">
    <property type="entry name" value="ARM-like"/>
</dbReference>
<evidence type="ECO:0000259" key="7">
    <source>
        <dbReference type="Pfam" id="PF04871"/>
    </source>
</evidence>
<feature type="compositionally biased region" description="Basic and acidic residues" evidence="4">
    <location>
        <begin position="904"/>
        <end position="913"/>
    </location>
</feature>
<reference evidence="8 9" key="1">
    <citation type="submission" date="2019-03" db="EMBL/GenBank/DDBJ databases">
        <title>Sequencing 23 genomes of Wallemia ichthyophaga.</title>
        <authorList>
            <person name="Gostincar C."/>
        </authorList>
    </citation>
    <scope>NUCLEOTIDE SEQUENCE [LARGE SCALE GENOMIC DNA]</scope>
    <source>
        <strain evidence="8 9">EXF-5753</strain>
    </source>
</reference>
<dbReference type="GO" id="GO:0000139">
    <property type="term" value="C:Golgi membrane"/>
    <property type="evidence" value="ECO:0007669"/>
    <property type="project" value="InterPro"/>
</dbReference>
<dbReference type="GO" id="GO:0048211">
    <property type="term" value="P:Golgi vesicle docking"/>
    <property type="evidence" value="ECO:0007669"/>
    <property type="project" value="TreeGrafter"/>
</dbReference>
<dbReference type="AlphaFoldDB" id="A0A4T0FW70"/>